<name>A0ACB6S4R2_9PLEO</name>
<accession>A0ACB6S4R2</accession>
<protein>
    <submittedName>
        <fullName evidence="1">Uncharacterized protein</fullName>
    </submittedName>
</protein>
<sequence length="147" mass="17139">MATYWTDHKHEIIVWSIVGVLLLVFLFWCFHSKPIINIQPETPALRPQQHPARDDIELASPPRAFLPAPFNPPINIMFGMDTILYIAVLYGIFLAIPLLFFILYIIFKTSECEREEIFKEGMKRKARELDWEKKNAVKSETMPMSAM</sequence>
<dbReference type="EMBL" id="MU006711">
    <property type="protein sequence ID" value="KAF2628967.1"/>
    <property type="molecule type" value="Genomic_DNA"/>
</dbReference>
<evidence type="ECO:0000313" key="1">
    <source>
        <dbReference type="EMBL" id="KAF2628967.1"/>
    </source>
</evidence>
<keyword evidence="2" id="KW-1185">Reference proteome</keyword>
<dbReference type="Proteomes" id="UP000799754">
    <property type="component" value="Unassembled WGS sequence"/>
</dbReference>
<reference evidence="1" key="1">
    <citation type="journal article" date="2020" name="Stud. Mycol.">
        <title>101 Dothideomycetes genomes: a test case for predicting lifestyles and emergence of pathogens.</title>
        <authorList>
            <person name="Haridas S."/>
            <person name="Albert R."/>
            <person name="Binder M."/>
            <person name="Bloem J."/>
            <person name="Labutti K."/>
            <person name="Salamov A."/>
            <person name="Andreopoulos B."/>
            <person name="Baker S."/>
            <person name="Barry K."/>
            <person name="Bills G."/>
            <person name="Bluhm B."/>
            <person name="Cannon C."/>
            <person name="Castanera R."/>
            <person name="Culley D."/>
            <person name="Daum C."/>
            <person name="Ezra D."/>
            <person name="Gonzalez J."/>
            <person name="Henrissat B."/>
            <person name="Kuo A."/>
            <person name="Liang C."/>
            <person name="Lipzen A."/>
            <person name="Lutzoni F."/>
            <person name="Magnuson J."/>
            <person name="Mondo S."/>
            <person name="Nolan M."/>
            <person name="Ohm R."/>
            <person name="Pangilinan J."/>
            <person name="Park H.-J."/>
            <person name="Ramirez L."/>
            <person name="Alfaro M."/>
            <person name="Sun H."/>
            <person name="Tritt A."/>
            <person name="Yoshinaga Y."/>
            <person name="Zwiers L.-H."/>
            <person name="Turgeon B."/>
            <person name="Goodwin S."/>
            <person name="Spatafora J."/>
            <person name="Crous P."/>
            <person name="Grigoriev I."/>
        </authorList>
    </citation>
    <scope>NUCLEOTIDE SEQUENCE</scope>
    <source>
        <strain evidence="1">CBS 525.71</strain>
    </source>
</reference>
<comment type="caution">
    <text evidence="1">The sequence shown here is derived from an EMBL/GenBank/DDBJ whole genome shotgun (WGS) entry which is preliminary data.</text>
</comment>
<organism evidence="1 2">
    <name type="scientific">Macroventuria anomochaeta</name>
    <dbReference type="NCBI Taxonomy" id="301207"/>
    <lineage>
        <taxon>Eukaryota</taxon>
        <taxon>Fungi</taxon>
        <taxon>Dikarya</taxon>
        <taxon>Ascomycota</taxon>
        <taxon>Pezizomycotina</taxon>
        <taxon>Dothideomycetes</taxon>
        <taxon>Pleosporomycetidae</taxon>
        <taxon>Pleosporales</taxon>
        <taxon>Pleosporineae</taxon>
        <taxon>Didymellaceae</taxon>
        <taxon>Macroventuria</taxon>
    </lineage>
</organism>
<evidence type="ECO:0000313" key="2">
    <source>
        <dbReference type="Proteomes" id="UP000799754"/>
    </source>
</evidence>
<gene>
    <name evidence="1" type="ORF">BU25DRAFT_490108</name>
</gene>
<proteinExistence type="predicted"/>